<dbReference type="PROSITE" id="PS50937">
    <property type="entry name" value="HTH_MERR_2"/>
    <property type="match status" value="1"/>
</dbReference>
<evidence type="ECO:0000256" key="2">
    <source>
        <dbReference type="ARBA" id="ARBA00023125"/>
    </source>
</evidence>
<evidence type="ECO:0000256" key="3">
    <source>
        <dbReference type="ARBA" id="ARBA00023163"/>
    </source>
</evidence>
<organism evidence="5 6">
    <name type="scientific">Vibrio ostreicida</name>
    <dbReference type="NCBI Taxonomy" id="526588"/>
    <lineage>
        <taxon>Bacteria</taxon>
        <taxon>Pseudomonadati</taxon>
        <taxon>Pseudomonadota</taxon>
        <taxon>Gammaproteobacteria</taxon>
        <taxon>Vibrionales</taxon>
        <taxon>Vibrionaceae</taxon>
        <taxon>Vibrio</taxon>
    </lineage>
</organism>
<dbReference type="InterPro" id="IPR047057">
    <property type="entry name" value="MerR_fam"/>
</dbReference>
<comment type="caution">
    <text evidence="5">The sequence shown here is derived from an EMBL/GenBank/DDBJ whole genome shotgun (WGS) entry which is preliminary data.</text>
</comment>
<evidence type="ECO:0000313" key="6">
    <source>
        <dbReference type="Proteomes" id="UP001238540"/>
    </source>
</evidence>
<dbReference type="SUPFAM" id="SSF46955">
    <property type="entry name" value="Putative DNA-binding domain"/>
    <property type="match status" value="1"/>
</dbReference>
<reference evidence="6" key="1">
    <citation type="journal article" date="2019" name="Int. J. Syst. Evol. Microbiol.">
        <title>The Global Catalogue of Microorganisms (GCM) 10K type strain sequencing project: providing services to taxonomists for standard genome sequencing and annotation.</title>
        <authorList>
            <consortium name="The Broad Institute Genomics Platform"/>
            <consortium name="The Broad Institute Genome Sequencing Center for Infectious Disease"/>
            <person name="Wu L."/>
            <person name="Ma J."/>
        </authorList>
    </citation>
    <scope>NUCLEOTIDE SEQUENCE [LARGE SCALE GENOMIC DNA]</scope>
    <source>
        <strain evidence="6">CECT 7398</strain>
    </source>
</reference>
<dbReference type="EMBL" id="JAUFQC010000027">
    <property type="protein sequence ID" value="MDN3612087.1"/>
    <property type="molecule type" value="Genomic_DNA"/>
</dbReference>
<name>A0ABT8BZ35_9VIBR</name>
<accession>A0ABT8BZ35</accession>
<sequence length="261" mass="29498">MKKYAIREISDLTGVKPVTLRAWQRRYSLIEPERTEKGHRLYSEQHLQRINDIQSWLNKGVSIGKVKSLLEGGESVQETMVASPLYLEDVESVLDALANLNKGRAETLIHSVMKEYPLNVVETQFIQPILNALSLVRQNLRSIQLGLFNTLMFNKLNSIIEAENKAAREGKCLFISFEGQADLGARLAALRLVEEGQNMTLIDGVDDLSGLVTHPRVREFSMISVYSDHSISDHQLGFIRQLHDTFSGKIILSDILRRLQG</sequence>
<keyword evidence="3" id="KW-0804">Transcription</keyword>
<proteinExistence type="predicted"/>
<dbReference type="InterPro" id="IPR009061">
    <property type="entry name" value="DNA-bd_dom_put_sf"/>
</dbReference>
<dbReference type="Pfam" id="PF13411">
    <property type="entry name" value="MerR_1"/>
    <property type="match status" value="1"/>
</dbReference>
<dbReference type="PANTHER" id="PTHR30204">
    <property type="entry name" value="REDOX-CYCLING DRUG-SENSING TRANSCRIPTIONAL ACTIVATOR SOXR"/>
    <property type="match status" value="1"/>
</dbReference>
<evidence type="ECO:0000313" key="5">
    <source>
        <dbReference type="EMBL" id="MDN3612087.1"/>
    </source>
</evidence>
<dbReference type="CDD" id="cd01104">
    <property type="entry name" value="HTH_MlrA-CarA"/>
    <property type="match status" value="1"/>
</dbReference>
<dbReference type="Proteomes" id="UP001238540">
    <property type="component" value="Unassembled WGS sequence"/>
</dbReference>
<evidence type="ECO:0000256" key="1">
    <source>
        <dbReference type="ARBA" id="ARBA00023015"/>
    </source>
</evidence>
<protein>
    <submittedName>
        <fullName evidence="5">MerR family transcriptional regulator</fullName>
    </submittedName>
</protein>
<feature type="domain" description="HTH merR-type" evidence="4">
    <location>
        <begin position="3"/>
        <end position="72"/>
    </location>
</feature>
<dbReference type="InterPro" id="IPR000551">
    <property type="entry name" value="MerR-type_HTH_dom"/>
</dbReference>
<keyword evidence="6" id="KW-1185">Reference proteome</keyword>
<keyword evidence="1" id="KW-0805">Transcription regulation</keyword>
<dbReference type="RefSeq" id="WP_170882579.1">
    <property type="nucleotide sequence ID" value="NZ_JABEYA020000004.1"/>
</dbReference>
<dbReference type="PANTHER" id="PTHR30204:SF67">
    <property type="entry name" value="HTH-TYPE TRANSCRIPTIONAL REGULATOR MLRA-RELATED"/>
    <property type="match status" value="1"/>
</dbReference>
<dbReference type="SMART" id="SM00422">
    <property type="entry name" value="HTH_MERR"/>
    <property type="match status" value="1"/>
</dbReference>
<dbReference type="Gene3D" id="1.10.1660.10">
    <property type="match status" value="1"/>
</dbReference>
<evidence type="ECO:0000259" key="4">
    <source>
        <dbReference type="PROSITE" id="PS50937"/>
    </source>
</evidence>
<keyword evidence="2" id="KW-0238">DNA-binding</keyword>
<gene>
    <name evidence="5" type="ORF">QWZ16_21065</name>
</gene>